<organism evidence="2 3">
    <name type="scientific">Ralstonia pickettii</name>
    <name type="common">Burkholderia pickettii</name>
    <dbReference type="NCBI Taxonomy" id="329"/>
    <lineage>
        <taxon>Bacteria</taxon>
        <taxon>Pseudomonadati</taxon>
        <taxon>Pseudomonadota</taxon>
        <taxon>Betaproteobacteria</taxon>
        <taxon>Burkholderiales</taxon>
        <taxon>Burkholderiaceae</taxon>
        <taxon>Ralstonia</taxon>
    </lineage>
</organism>
<sequence length="73" mass="8308">MKAAKRWMACETCGILRDHIRDTTTQLTPFDAGQVAEAWICATCGTSRLMARHNSDQEDREQLESRGQLRLID</sequence>
<proteinExistence type="predicted"/>
<evidence type="ECO:0000313" key="2">
    <source>
        <dbReference type="EMBL" id="MRT01666.1"/>
    </source>
</evidence>
<dbReference type="EMBL" id="WJYN01000016">
    <property type="protein sequence ID" value="MRT01666.1"/>
    <property type="molecule type" value="Genomic_DNA"/>
</dbReference>
<dbReference type="Proteomes" id="UP000441032">
    <property type="component" value="Unassembled WGS sequence"/>
</dbReference>
<gene>
    <name evidence="2" type="ORF">GJQ57_23755</name>
</gene>
<comment type="caution">
    <text evidence="2">The sequence shown here is derived from an EMBL/GenBank/DDBJ whole genome shotgun (WGS) entry which is preliminary data.</text>
</comment>
<evidence type="ECO:0000256" key="1">
    <source>
        <dbReference type="SAM" id="MobiDB-lite"/>
    </source>
</evidence>
<accession>A0A7X2HS76</accession>
<evidence type="ECO:0000313" key="3">
    <source>
        <dbReference type="Proteomes" id="UP000441032"/>
    </source>
</evidence>
<feature type="region of interest" description="Disordered" evidence="1">
    <location>
        <begin position="53"/>
        <end position="73"/>
    </location>
</feature>
<dbReference type="AlphaFoldDB" id="A0A7X2HS76"/>
<reference evidence="2 3" key="1">
    <citation type="submission" date="2019-11" db="EMBL/GenBank/DDBJ databases">
        <title>Phenotypic characterization of an OXA-22 and OXA-60 co-producing Ralstonia pickettii clinical strain.</title>
        <authorList>
            <person name="He F."/>
        </authorList>
    </citation>
    <scope>NUCLEOTIDE SEQUENCE [LARGE SCALE GENOMIC DNA]</scope>
    <source>
        <strain evidence="2 3">PSLESD1</strain>
    </source>
</reference>
<protein>
    <submittedName>
        <fullName evidence="2">Uncharacterized protein</fullName>
    </submittedName>
</protein>
<dbReference type="RefSeq" id="WP_154209211.1">
    <property type="nucleotide sequence ID" value="NZ_WJYN01000016.1"/>
</dbReference>
<feature type="compositionally biased region" description="Basic and acidic residues" evidence="1">
    <location>
        <begin position="53"/>
        <end position="64"/>
    </location>
</feature>
<name>A0A7X2HS76_RALPI</name>